<name>A0A183FAL0_HELPZ</name>
<feature type="compositionally biased region" description="Acidic residues" evidence="1">
    <location>
        <begin position="32"/>
        <end position="53"/>
    </location>
</feature>
<feature type="domain" description="NGN" evidence="3">
    <location>
        <begin position="178"/>
        <end position="207"/>
    </location>
</feature>
<feature type="compositionally biased region" description="Low complexity" evidence="1">
    <location>
        <begin position="1"/>
        <end position="13"/>
    </location>
</feature>
<feature type="domain" description="Spt5 transcription elongation factor N-terminal" evidence="4">
    <location>
        <begin position="79"/>
        <end position="172"/>
    </location>
</feature>
<evidence type="ECO:0000259" key="4">
    <source>
        <dbReference type="Pfam" id="PF11942"/>
    </source>
</evidence>
<accession>A0A183FAL0</accession>
<dbReference type="WBParaSite" id="HPBE_0000320201-mRNA-1">
    <property type="protein sequence ID" value="HPBE_0000320201-mRNA-1"/>
    <property type="gene ID" value="HPBE_0000320201"/>
</dbReference>
<dbReference type="Pfam" id="PF11942">
    <property type="entry name" value="Spt5_N"/>
    <property type="match status" value="1"/>
</dbReference>
<dbReference type="EMBL" id="UZAH01007026">
    <property type="protein sequence ID" value="VDO32076.1"/>
    <property type="molecule type" value="Genomic_DNA"/>
</dbReference>
<keyword evidence="2" id="KW-1133">Transmembrane helix</keyword>
<dbReference type="PANTHER" id="PTHR11125:SF7">
    <property type="entry name" value="TRANSCRIPTION ELONGATION FACTOR SPT5"/>
    <property type="match status" value="1"/>
</dbReference>
<dbReference type="PANTHER" id="PTHR11125">
    <property type="entry name" value="SUPPRESSOR OF TY 5"/>
    <property type="match status" value="1"/>
</dbReference>
<dbReference type="OrthoDB" id="5876650at2759"/>
<dbReference type="AlphaFoldDB" id="A0A183FAL0"/>
<protein>
    <submittedName>
        <fullName evidence="7">Spt5_N domain-containing protein</fullName>
    </submittedName>
</protein>
<feature type="region of interest" description="Disordered" evidence="1">
    <location>
        <begin position="1"/>
        <end position="112"/>
    </location>
</feature>
<keyword evidence="2" id="KW-0812">Transmembrane</keyword>
<dbReference type="InterPro" id="IPR022581">
    <property type="entry name" value="Spt5_N"/>
</dbReference>
<dbReference type="InterPro" id="IPR039659">
    <property type="entry name" value="SPT5"/>
</dbReference>
<proteinExistence type="predicted"/>
<dbReference type="Pfam" id="PF03439">
    <property type="entry name" value="Spt5-NGN"/>
    <property type="match status" value="1"/>
</dbReference>
<feature type="compositionally biased region" description="Basic and acidic residues" evidence="1">
    <location>
        <begin position="103"/>
        <end position="112"/>
    </location>
</feature>
<gene>
    <name evidence="5" type="ORF">HPBE_LOCUS3203</name>
</gene>
<dbReference type="GO" id="GO:0032044">
    <property type="term" value="C:DSIF complex"/>
    <property type="evidence" value="ECO:0007669"/>
    <property type="project" value="TreeGrafter"/>
</dbReference>
<evidence type="ECO:0000313" key="7">
    <source>
        <dbReference type="WBParaSite" id="HPBE_0000320201-mRNA-1"/>
    </source>
</evidence>
<keyword evidence="6" id="KW-1185">Reference proteome</keyword>
<feature type="transmembrane region" description="Helical" evidence="2">
    <location>
        <begin position="210"/>
        <end position="229"/>
    </location>
</feature>
<evidence type="ECO:0000256" key="2">
    <source>
        <dbReference type="SAM" id="Phobius"/>
    </source>
</evidence>
<evidence type="ECO:0000313" key="6">
    <source>
        <dbReference type="Proteomes" id="UP000050761"/>
    </source>
</evidence>
<feature type="compositionally biased region" description="Acidic residues" evidence="1">
    <location>
        <begin position="84"/>
        <end position="102"/>
    </location>
</feature>
<evidence type="ECO:0000256" key="1">
    <source>
        <dbReference type="SAM" id="MobiDB-lite"/>
    </source>
</evidence>
<evidence type="ECO:0000313" key="5">
    <source>
        <dbReference type="EMBL" id="VDO32076.1"/>
    </source>
</evidence>
<organism evidence="6 7">
    <name type="scientific">Heligmosomoides polygyrus</name>
    <name type="common">Parasitic roundworm</name>
    <dbReference type="NCBI Taxonomy" id="6339"/>
    <lineage>
        <taxon>Eukaryota</taxon>
        <taxon>Metazoa</taxon>
        <taxon>Ecdysozoa</taxon>
        <taxon>Nematoda</taxon>
        <taxon>Chromadorea</taxon>
        <taxon>Rhabditida</taxon>
        <taxon>Rhabditina</taxon>
        <taxon>Rhabditomorpha</taxon>
        <taxon>Strongyloidea</taxon>
        <taxon>Heligmosomidae</taxon>
        <taxon>Heligmosomoides</taxon>
    </lineage>
</organism>
<sequence length="287" mass="33282">MDNSGSGSENGSGSEDEAPKKKNKKRKIHSDSEEEEEEEEEEDGSGDDSENDGSEGSPRNAKKHSKKKRKDRRPRGSDFILQDVDVDDEEQDEDEWDDEEDRALEPNEKEEAEKYMKQLDAERRRNERNKFANMNEDEIGRYFENKYKTQPIRDLVEDDSALDDISQHGLLPSTKDPNLWIVKCRMGEEKLVALQLMRKFLAFENSAEVVFFYLVVLLLLVYLGSLGISTLQFSFLRSLLALFRYIQSVLHMCALVAALTELRSSSSCNYIHPYLLMKFLKFTLFYF</sequence>
<evidence type="ECO:0000259" key="3">
    <source>
        <dbReference type="Pfam" id="PF03439"/>
    </source>
</evidence>
<keyword evidence="2" id="KW-0472">Membrane</keyword>
<dbReference type="Proteomes" id="UP000050761">
    <property type="component" value="Unassembled WGS sequence"/>
</dbReference>
<dbReference type="GO" id="GO:0003729">
    <property type="term" value="F:mRNA binding"/>
    <property type="evidence" value="ECO:0007669"/>
    <property type="project" value="TreeGrafter"/>
</dbReference>
<dbReference type="Gene3D" id="3.30.70.940">
    <property type="entry name" value="NusG, N-terminal domain"/>
    <property type="match status" value="1"/>
</dbReference>
<reference evidence="5 6" key="1">
    <citation type="submission" date="2018-11" db="EMBL/GenBank/DDBJ databases">
        <authorList>
            <consortium name="Pathogen Informatics"/>
        </authorList>
    </citation>
    <scope>NUCLEOTIDE SEQUENCE [LARGE SCALE GENOMIC DNA]</scope>
</reference>
<feature type="compositionally biased region" description="Basic residues" evidence="1">
    <location>
        <begin position="60"/>
        <end position="73"/>
    </location>
</feature>
<dbReference type="GO" id="GO:0032784">
    <property type="term" value="P:regulation of DNA-templated transcription elongation"/>
    <property type="evidence" value="ECO:0007669"/>
    <property type="project" value="InterPro"/>
</dbReference>
<dbReference type="GO" id="GO:0006357">
    <property type="term" value="P:regulation of transcription by RNA polymerase II"/>
    <property type="evidence" value="ECO:0007669"/>
    <property type="project" value="InterPro"/>
</dbReference>
<dbReference type="GO" id="GO:0006368">
    <property type="term" value="P:transcription elongation by RNA polymerase II"/>
    <property type="evidence" value="ECO:0007669"/>
    <property type="project" value="TreeGrafter"/>
</dbReference>
<feature type="transmembrane region" description="Helical" evidence="2">
    <location>
        <begin position="241"/>
        <end position="259"/>
    </location>
</feature>
<accession>A0A3P7UCB4</accession>
<dbReference type="InterPro" id="IPR036735">
    <property type="entry name" value="NGN_dom_sf"/>
</dbReference>
<reference evidence="7" key="2">
    <citation type="submission" date="2019-09" db="UniProtKB">
        <authorList>
            <consortium name="WormBaseParasite"/>
        </authorList>
    </citation>
    <scope>IDENTIFICATION</scope>
</reference>
<dbReference type="InterPro" id="IPR005100">
    <property type="entry name" value="NGN-domain"/>
</dbReference>